<evidence type="ECO:0000313" key="4">
    <source>
        <dbReference type="EMBL" id="MYZ48648.1"/>
    </source>
</evidence>
<feature type="domain" description="GGDEF" evidence="3">
    <location>
        <begin position="199"/>
        <end position="332"/>
    </location>
</feature>
<dbReference type="InterPro" id="IPR035919">
    <property type="entry name" value="EAL_sf"/>
</dbReference>
<feature type="domain" description="EAL" evidence="2">
    <location>
        <begin position="344"/>
        <end position="592"/>
    </location>
</feature>
<dbReference type="SUPFAM" id="SSF141868">
    <property type="entry name" value="EAL domain-like"/>
    <property type="match status" value="1"/>
</dbReference>
<dbReference type="SMART" id="SM00267">
    <property type="entry name" value="GGDEF"/>
    <property type="match status" value="1"/>
</dbReference>
<sequence length="597" mass="64471">MRGILVTDERTPQENADSPEFKPDLTPVLAAKNPERTGGRRAEGSHAILTAIGEALYEWDLESDRLRWSENLWAVLRTERSEKFASGKAYDGLVDPESLTDRHQAVLSAIGVDYGAGVPYDVVYCLRLGEEGAPQRIWVQDRGVWFADETGRPALARGAIRLVPPARSARQPASETVPRRGAFLEQLDLLLTVAQHYRTPFVFALVSTENLRLVAEAYGAVAIGEMEFALAQRARQIVRRGDLVGWLSDTELGLMLRVADAEEGGRAVARISSEIAEPIILGSGKPIVPLTTVGAVMVPSDAATVQDCLVRARGAGRRARRLGPGRFLFHRPPACAGAAPGIAESLVAEMLADAVQRDRLQIARQPVVHASGRAVAFFECLARLEGPGGEPVAMADAIGVAEALGLMRLIDLKMQDLLFRLLEAEEHTVHSVNLSRETVLDCAWLEGLEAALRRQPAWTSRLVVEIPEAAIAADPEPAARFTARLRALGCRIAIDRFGASHTAFRNLAVLPVDIVKLDPAFVRAGAAPATRGYLKTLVDFAHHFRLEVVAGPIEEEDLAAEMCALGVDCLQGRHLGPPAIQKVRAGTGSAPALRVVG</sequence>
<dbReference type="SMART" id="SM00052">
    <property type="entry name" value="EAL"/>
    <property type="match status" value="1"/>
</dbReference>
<dbReference type="GO" id="GO:0071111">
    <property type="term" value="F:cyclic-guanylate-specific phosphodiesterase activity"/>
    <property type="evidence" value="ECO:0007669"/>
    <property type="project" value="InterPro"/>
</dbReference>
<dbReference type="Gene3D" id="3.30.70.270">
    <property type="match status" value="1"/>
</dbReference>
<dbReference type="Pfam" id="PF00563">
    <property type="entry name" value="EAL"/>
    <property type="match status" value="1"/>
</dbReference>
<dbReference type="Pfam" id="PF00990">
    <property type="entry name" value="GGDEF"/>
    <property type="match status" value="1"/>
</dbReference>
<dbReference type="AlphaFoldDB" id="A0A964WU42"/>
<protein>
    <submittedName>
        <fullName evidence="4">GGDEF domain-containing protein</fullName>
    </submittedName>
</protein>
<dbReference type="Gene3D" id="3.20.20.450">
    <property type="entry name" value="EAL domain"/>
    <property type="match status" value="1"/>
</dbReference>
<dbReference type="CDD" id="cd01948">
    <property type="entry name" value="EAL"/>
    <property type="match status" value="1"/>
</dbReference>
<feature type="region of interest" description="Disordered" evidence="1">
    <location>
        <begin position="1"/>
        <end position="25"/>
    </location>
</feature>
<reference evidence="4" key="1">
    <citation type="submission" date="2019-03" db="EMBL/GenBank/DDBJ databases">
        <title>Afifella sp. nov., isolated from activated sludge.</title>
        <authorList>
            <person name="Li Q."/>
            <person name="Liu Y."/>
        </authorList>
    </citation>
    <scope>NUCLEOTIDE SEQUENCE</scope>
    <source>
        <strain evidence="4">L72</strain>
    </source>
</reference>
<gene>
    <name evidence="4" type="ORF">E4O86_13105</name>
</gene>
<dbReference type="RefSeq" id="WP_161140998.1">
    <property type="nucleotide sequence ID" value="NZ_SPKJ01000044.1"/>
</dbReference>
<dbReference type="OrthoDB" id="23692at2"/>
<organism evidence="4 5">
    <name type="scientific">Propylenella binzhouense</name>
    <dbReference type="NCBI Taxonomy" id="2555902"/>
    <lineage>
        <taxon>Bacteria</taxon>
        <taxon>Pseudomonadati</taxon>
        <taxon>Pseudomonadota</taxon>
        <taxon>Alphaproteobacteria</taxon>
        <taxon>Hyphomicrobiales</taxon>
        <taxon>Propylenellaceae</taxon>
        <taxon>Propylenella</taxon>
    </lineage>
</organism>
<dbReference type="Proteomes" id="UP000773614">
    <property type="component" value="Unassembled WGS sequence"/>
</dbReference>
<evidence type="ECO:0000313" key="5">
    <source>
        <dbReference type="Proteomes" id="UP000773614"/>
    </source>
</evidence>
<dbReference type="PROSITE" id="PS50887">
    <property type="entry name" value="GGDEF"/>
    <property type="match status" value="1"/>
</dbReference>
<evidence type="ECO:0000259" key="3">
    <source>
        <dbReference type="PROSITE" id="PS50887"/>
    </source>
</evidence>
<accession>A0A964WU42</accession>
<evidence type="ECO:0000256" key="1">
    <source>
        <dbReference type="SAM" id="MobiDB-lite"/>
    </source>
</evidence>
<dbReference type="PANTHER" id="PTHR33121">
    <property type="entry name" value="CYCLIC DI-GMP PHOSPHODIESTERASE PDEF"/>
    <property type="match status" value="1"/>
</dbReference>
<comment type="caution">
    <text evidence="4">The sequence shown here is derived from an EMBL/GenBank/DDBJ whole genome shotgun (WGS) entry which is preliminary data.</text>
</comment>
<dbReference type="InterPro" id="IPR029787">
    <property type="entry name" value="Nucleotide_cyclase"/>
</dbReference>
<dbReference type="Gene3D" id="3.30.450.20">
    <property type="entry name" value="PAS domain"/>
    <property type="match status" value="1"/>
</dbReference>
<evidence type="ECO:0000259" key="2">
    <source>
        <dbReference type="PROSITE" id="PS50883"/>
    </source>
</evidence>
<dbReference type="InterPro" id="IPR050706">
    <property type="entry name" value="Cyclic-di-GMP_PDE-like"/>
</dbReference>
<dbReference type="SUPFAM" id="SSF55073">
    <property type="entry name" value="Nucleotide cyclase"/>
    <property type="match status" value="1"/>
</dbReference>
<dbReference type="EMBL" id="SPKJ01000044">
    <property type="protein sequence ID" value="MYZ48648.1"/>
    <property type="molecule type" value="Genomic_DNA"/>
</dbReference>
<keyword evidence="5" id="KW-1185">Reference proteome</keyword>
<name>A0A964WU42_9HYPH</name>
<proteinExistence type="predicted"/>
<dbReference type="PANTHER" id="PTHR33121:SF79">
    <property type="entry name" value="CYCLIC DI-GMP PHOSPHODIESTERASE PDED-RELATED"/>
    <property type="match status" value="1"/>
</dbReference>
<dbReference type="InterPro" id="IPR043128">
    <property type="entry name" value="Rev_trsase/Diguanyl_cyclase"/>
</dbReference>
<dbReference type="PROSITE" id="PS50883">
    <property type="entry name" value="EAL"/>
    <property type="match status" value="1"/>
</dbReference>
<dbReference type="InterPro" id="IPR001633">
    <property type="entry name" value="EAL_dom"/>
</dbReference>
<dbReference type="InterPro" id="IPR000160">
    <property type="entry name" value="GGDEF_dom"/>
</dbReference>